<protein>
    <recommendedName>
        <fullName evidence="3">DUF1080 domain-containing protein</fullName>
    </recommendedName>
</protein>
<comment type="caution">
    <text evidence="1">The sequence shown here is derived from an EMBL/GenBank/DDBJ whole genome shotgun (WGS) entry which is preliminary data.</text>
</comment>
<reference evidence="1 2" key="1">
    <citation type="submission" date="2019-01" db="EMBL/GenBank/DDBJ databases">
        <title>Spirosoma flava sp. nov., a propanil-degrading bacterium isolated from herbicide-contaminated soil.</title>
        <authorList>
            <person name="Zhang L."/>
            <person name="Jiang J.-D."/>
        </authorList>
    </citation>
    <scope>NUCLEOTIDE SEQUENCE [LARGE SCALE GENOMIC DNA]</scope>
    <source>
        <strain evidence="1 2">TY50</strain>
    </source>
</reference>
<evidence type="ECO:0000313" key="1">
    <source>
        <dbReference type="EMBL" id="RYC71977.1"/>
    </source>
</evidence>
<name>A0A4Q2UQE6_9BACT</name>
<accession>A0A4Q2UQE6</accession>
<evidence type="ECO:0008006" key="3">
    <source>
        <dbReference type="Google" id="ProtNLM"/>
    </source>
</evidence>
<dbReference type="GO" id="GO:0004553">
    <property type="term" value="F:hydrolase activity, hydrolyzing O-glycosyl compounds"/>
    <property type="evidence" value="ECO:0007669"/>
    <property type="project" value="UniProtKB-ARBA"/>
</dbReference>
<dbReference type="InterPro" id="IPR013320">
    <property type="entry name" value="ConA-like_dom_sf"/>
</dbReference>
<dbReference type="AlphaFoldDB" id="A0A4Q2UQE6"/>
<dbReference type="GO" id="GO:0005975">
    <property type="term" value="P:carbohydrate metabolic process"/>
    <property type="evidence" value="ECO:0007669"/>
    <property type="project" value="UniProtKB-ARBA"/>
</dbReference>
<organism evidence="1 2">
    <name type="scientific">Spirosoma sordidisoli</name>
    <dbReference type="NCBI Taxonomy" id="2502893"/>
    <lineage>
        <taxon>Bacteria</taxon>
        <taxon>Pseudomonadati</taxon>
        <taxon>Bacteroidota</taxon>
        <taxon>Cytophagia</taxon>
        <taxon>Cytophagales</taxon>
        <taxon>Cytophagaceae</taxon>
        <taxon>Spirosoma</taxon>
    </lineage>
</organism>
<keyword evidence="2" id="KW-1185">Reference proteome</keyword>
<dbReference type="Proteomes" id="UP000290407">
    <property type="component" value="Unassembled WGS sequence"/>
</dbReference>
<dbReference type="RefSeq" id="WP_129600994.1">
    <property type="nucleotide sequence ID" value="NZ_SBLB01000001.1"/>
</dbReference>
<dbReference type="EMBL" id="SBLB01000001">
    <property type="protein sequence ID" value="RYC71977.1"/>
    <property type="molecule type" value="Genomic_DNA"/>
</dbReference>
<dbReference type="SUPFAM" id="SSF49899">
    <property type="entry name" value="Concanavalin A-like lectins/glucanases"/>
    <property type="match status" value="1"/>
</dbReference>
<gene>
    <name evidence="1" type="ORF">EQG79_07605</name>
</gene>
<sequence>MRNSLTLFLLICSPLVWGQQTKKKTPKPTSATSSPIIDLSPDNWEHQAGKVEFIDHKGTKAIKLNPNSGEVFLKDYVFSNGTIEFDVEVNQASPFPAVYFRRKGNNAEHVYLRTGASNRPQAVDAVQYAAVVNGVNLWDLAHEYQTSCNLKINDWNHLKLVVNGAQLRVYVNNLAEPVLDVPALEGNTSEGQIGLSTGFPGETVFANLTVTIDTEGLMASAGADLTRHDTRYLRHWQVTKPASLPVGTEITSQNLPQPGAEFEHISAERRGLVNLSRKFGGDPNRRYVWLKATLKAEQAQSQMLKLGFSDEVWVYLNRVPVYVDKDNYIQGMRKSPNGRISLDNSQFPIHLKQGENELLIAVANNFYGWGIMARLEHLEGVTILK</sequence>
<proteinExistence type="predicted"/>
<dbReference type="Gene3D" id="2.60.120.560">
    <property type="entry name" value="Exo-inulinase, domain 1"/>
    <property type="match status" value="1"/>
</dbReference>
<evidence type="ECO:0000313" key="2">
    <source>
        <dbReference type="Proteomes" id="UP000290407"/>
    </source>
</evidence>